<dbReference type="GeneID" id="130472007"/>
<evidence type="ECO:0000313" key="1">
    <source>
        <dbReference type="Proteomes" id="UP000813463"/>
    </source>
</evidence>
<dbReference type="PANTHER" id="PTHR33018:SF34">
    <property type="entry name" value="OS02G0472350 PROTEIN"/>
    <property type="match status" value="1"/>
</dbReference>
<keyword evidence="1" id="KW-1185">Reference proteome</keyword>
<reference evidence="2" key="2">
    <citation type="submission" date="2025-08" db="UniProtKB">
        <authorList>
            <consortium name="RefSeq"/>
        </authorList>
    </citation>
    <scope>IDENTIFICATION</scope>
    <source>
        <tissue evidence="2">Leaf</tissue>
    </source>
</reference>
<dbReference type="RefSeq" id="XP_056698390.1">
    <property type="nucleotide sequence ID" value="XM_056842412.1"/>
</dbReference>
<organism evidence="1 2">
    <name type="scientific">Spinacia oleracea</name>
    <name type="common">Spinach</name>
    <dbReference type="NCBI Taxonomy" id="3562"/>
    <lineage>
        <taxon>Eukaryota</taxon>
        <taxon>Viridiplantae</taxon>
        <taxon>Streptophyta</taxon>
        <taxon>Embryophyta</taxon>
        <taxon>Tracheophyta</taxon>
        <taxon>Spermatophyta</taxon>
        <taxon>Magnoliopsida</taxon>
        <taxon>eudicotyledons</taxon>
        <taxon>Gunneridae</taxon>
        <taxon>Pentapetalae</taxon>
        <taxon>Caryophyllales</taxon>
        <taxon>Chenopodiaceae</taxon>
        <taxon>Chenopodioideae</taxon>
        <taxon>Anserineae</taxon>
        <taxon>Spinacia</taxon>
    </lineage>
</organism>
<reference evidence="1" key="1">
    <citation type="journal article" date="2021" name="Nat. Commun.">
        <title>Genomic analyses provide insights into spinach domestication and the genetic basis of agronomic traits.</title>
        <authorList>
            <person name="Cai X."/>
            <person name="Sun X."/>
            <person name="Xu C."/>
            <person name="Sun H."/>
            <person name="Wang X."/>
            <person name="Ge C."/>
            <person name="Zhang Z."/>
            <person name="Wang Q."/>
            <person name="Fei Z."/>
            <person name="Jiao C."/>
            <person name="Wang Q."/>
        </authorList>
    </citation>
    <scope>NUCLEOTIDE SEQUENCE [LARGE SCALE GENOMIC DNA]</scope>
    <source>
        <strain evidence="1">cv. Varoflay</strain>
    </source>
</reference>
<name>A0ABM3RS69_SPIOL</name>
<evidence type="ECO:0000313" key="2">
    <source>
        <dbReference type="RefSeq" id="XP_056698390.1"/>
    </source>
</evidence>
<proteinExistence type="predicted"/>
<dbReference type="PANTHER" id="PTHR33018">
    <property type="entry name" value="OS10G0338966 PROTEIN-RELATED"/>
    <property type="match status" value="1"/>
</dbReference>
<sequence>MPDGTWDVDPNEPDTQRIVSLVNENLEQQNKQQEEGTFVPERAVDALTKALGKPDRHGHVKALGGNVGYEKAFGPLDRKARMASQSVCSSEELDALRSSLTQFEATFEERLQERVAQEVQKHVKTMMEQMSGLHMPNLGTPNLGTPNLGTPKYHTNVTNSSLPFREIKVNNVVFVISTCKINVFIKLLLLDH</sequence>
<protein>
    <submittedName>
        <fullName evidence="2">Uncharacterized protein</fullName>
    </submittedName>
</protein>
<gene>
    <name evidence="2" type="primary">LOC130472007</name>
</gene>
<dbReference type="Proteomes" id="UP000813463">
    <property type="component" value="Chromosome 4"/>
</dbReference>
<accession>A0ABM3RS69</accession>